<dbReference type="Pfam" id="PF03379">
    <property type="entry name" value="CcmB"/>
    <property type="match status" value="1"/>
</dbReference>
<dbReference type="GO" id="GO:0015232">
    <property type="term" value="F:heme transmembrane transporter activity"/>
    <property type="evidence" value="ECO:0007669"/>
    <property type="project" value="InterPro"/>
</dbReference>
<feature type="transmembrane region" description="Helical" evidence="8">
    <location>
        <begin position="20"/>
        <end position="38"/>
    </location>
</feature>
<proteinExistence type="inferred from homology"/>
<dbReference type="InterPro" id="IPR003544">
    <property type="entry name" value="Cyt_c_biogenesis_CcmB"/>
</dbReference>
<comment type="similarity">
    <text evidence="2">Belongs to the CcmB/CycW/HelB family.</text>
</comment>
<reference evidence="9" key="2">
    <citation type="submission" date="2021-04" db="EMBL/GenBank/DDBJ databases">
        <authorList>
            <person name="Gilroy R."/>
        </authorList>
    </citation>
    <scope>NUCLEOTIDE SEQUENCE</scope>
    <source>
        <strain evidence="9">ChiHecec2B26-446</strain>
    </source>
</reference>
<keyword evidence="3" id="KW-0813">Transport</keyword>
<dbReference type="PANTHER" id="PTHR30070:SF1">
    <property type="entry name" value="CYTOCHROME C BIOGENESIS B-RELATED"/>
    <property type="match status" value="1"/>
</dbReference>
<organism evidence="9 10">
    <name type="scientific">Candidatus Desulfovibrio intestinipullorum</name>
    <dbReference type="NCBI Taxonomy" id="2838536"/>
    <lineage>
        <taxon>Bacteria</taxon>
        <taxon>Pseudomonadati</taxon>
        <taxon>Thermodesulfobacteriota</taxon>
        <taxon>Desulfovibrionia</taxon>
        <taxon>Desulfovibrionales</taxon>
        <taxon>Desulfovibrionaceae</taxon>
        <taxon>Desulfovibrio</taxon>
    </lineage>
</organism>
<dbReference type="Proteomes" id="UP000886752">
    <property type="component" value="Unassembled WGS sequence"/>
</dbReference>
<dbReference type="AlphaFoldDB" id="A0A9D1PU77"/>
<evidence type="ECO:0000256" key="3">
    <source>
        <dbReference type="ARBA" id="ARBA00022448"/>
    </source>
</evidence>
<dbReference type="GO" id="GO:0017004">
    <property type="term" value="P:cytochrome complex assembly"/>
    <property type="evidence" value="ECO:0007669"/>
    <property type="project" value="UniProtKB-KW"/>
</dbReference>
<gene>
    <name evidence="9" type="ORF">H9894_01220</name>
</gene>
<evidence type="ECO:0000256" key="2">
    <source>
        <dbReference type="ARBA" id="ARBA00010544"/>
    </source>
</evidence>
<evidence type="ECO:0000313" key="9">
    <source>
        <dbReference type="EMBL" id="HIV99801.1"/>
    </source>
</evidence>
<comment type="caution">
    <text evidence="9">The sequence shown here is derived from an EMBL/GenBank/DDBJ whole genome shotgun (WGS) entry which is preliminary data.</text>
</comment>
<keyword evidence="7 8" id="KW-0472">Membrane</keyword>
<keyword evidence="4 8" id="KW-0812">Transmembrane</keyword>
<comment type="subcellular location">
    <subcellularLocation>
        <location evidence="1">Membrane</location>
        <topology evidence="1">Multi-pass membrane protein</topology>
    </subcellularLocation>
</comment>
<evidence type="ECO:0000256" key="7">
    <source>
        <dbReference type="ARBA" id="ARBA00023136"/>
    </source>
</evidence>
<dbReference type="PANTHER" id="PTHR30070">
    <property type="entry name" value="HEME EXPORTER PROTEIN B"/>
    <property type="match status" value="1"/>
</dbReference>
<evidence type="ECO:0000256" key="5">
    <source>
        <dbReference type="ARBA" id="ARBA00022748"/>
    </source>
</evidence>
<evidence type="ECO:0000256" key="4">
    <source>
        <dbReference type="ARBA" id="ARBA00022692"/>
    </source>
</evidence>
<protein>
    <submittedName>
        <fullName evidence="9">Heme exporter protein CcmB</fullName>
    </submittedName>
</protein>
<reference evidence="9" key="1">
    <citation type="journal article" date="2021" name="PeerJ">
        <title>Extensive microbial diversity within the chicken gut microbiome revealed by metagenomics and culture.</title>
        <authorList>
            <person name="Gilroy R."/>
            <person name="Ravi A."/>
            <person name="Getino M."/>
            <person name="Pursley I."/>
            <person name="Horton D.L."/>
            <person name="Alikhan N.F."/>
            <person name="Baker D."/>
            <person name="Gharbi K."/>
            <person name="Hall N."/>
            <person name="Watson M."/>
            <person name="Adriaenssens E.M."/>
            <person name="Foster-Nyarko E."/>
            <person name="Jarju S."/>
            <person name="Secka A."/>
            <person name="Antonio M."/>
            <person name="Oren A."/>
            <person name="Chaudhuri R.R."/>
            <person name="La Ragione R."/>
            <person name="Hildebrand F."/>
            <person name="Pallen M.J."/>
        </authorList>
    </citation>
    <scope>NUCLEOTIDE SEQUENCE</scope>
    <source>
        <strain evidence="9">ChiHecec2B26-446</strain>
    </source>
</reference>
<feature type="transmembrane region" description="Helical" evidence="8">
    <location>
        <begin position="198"/>
        <end position="220"/>
    </location>
</feature>
<evidence type="ECO:0000256" key="8">
    <source>
        <dbReference type="SAM" id="Phobius"/>
    </source>
</evidence>
<feature type="transmembrane region" description="Helical" evidence="8">
    <location>
        <begin position="165"/>
        <end position="186"/>
    </location>
</feature>
<evidence type="ECO:0000256" key="1">
    <source>
        <dbReference type="ARBA" id="ARBA00004141"/>
    </source>
</evidence>
<feature type="transmembrane region" description="Helical" evidence="8">
    <location>
        <begin position="50"/>
        <end position="73"/>
    </location>
</feature>
<dbReference type="PRINTS" id="PR01414">
    <property type="entry name" value="CCMBBIOGNSIS"/>
</dbReference>
<dbReference type="GO" id="GO:0005886">
    <property type="term" value="C:plasma membrane"/>
    <property type="evidence" value="ECO:0007669"/>
    <property type="project" value="TreeGrafter"/>
</dbReference>
<accession>A0A9D1PU77</accession>
<sequence length="224" mass="23841">MLKLALALARKDLSLALRGAGLVQSILLGLLLVFMFSLSQKTGSLASGQMAAAIFWLSSLFCQTLVFNMLFAFEETQGARTCLLLSPAPVTDIFLGKALAGFVLIFLAQILFFPAIIVFLGQTVSQSWPMGLVMLFLTDTGLACLGALLGALSQGQTARESLLSLLVFPLLAPLLLAAISVFAAVFGEQAGEDLTSWIGFSAAFDAIFLAIALLLFRFVYTGDD</sequence>
<keyword evidence="6 8" id="KW-1133">Transmembrane helix</keyword>
<feature type="transmembrane region" description="Helical" evidence="8">
    <location>
        <begin position="132"/>
        <end position="153"/>
    </location>
</feature>
<evidence type="ECO:0000256" key="6">
    <source>
        <dbReference type="ARBA" id="ARBA00022989"/>
    </source>
</evidence>
<dbReference type="EMBL" id="DXHV01000015">
    <property type="protein sequence ID" value="HIV99801.1"/>
    <property type="molecule type" value="Genomic_DNA"/>
</dbReference>
<name>A0A9D1PU77_9BACT</name>
<dbReference type="GO" id="GO:1903607">
    <property type="term" value="P:cytochrome c biosynthetic process"/>
    <property type="evidence" value="ECO:0007669"/>
    <property type="project" value="TreeGrafter"/>
</dbReference>
<keyword evidence="5" id="KW-0201">Cytochrome c-type biogenesis</keyword>
<feature type="transmembrane region" description="Helical" evidence="8">
    <location>
        <begin position="93"/>
        <end position="120"/>
    </location>
</feature>
<evidence type="ECO:0000313" key="10">
    <source>
        <dbReference type="Proteomes" id="UP000886752"/>
    </source>
</evidence>